<name>A0A4Z1SLG3_GIAMU</name>
<dbReference type="OrthoDB" id="10252274at2759"/>
<proteinExistence type="predicted"/>
<protein>
    <submittedName>
        <fullName evidence="1">Uncharacterized protein</fullName>
    </submittedName>
</protein>
<evidence type="ECO:0000313" key="1">
    <source>
        <dbReference type="EMBL" id="TNJ26484.1"/>
    </source>
</evidence>
<dbReference type="EMBL" id="VDLU01000005">
    <property type="protein sequence ID" value="TNJ26484.1"/>
    <property type="molecule type" value="Genomic_DNA"/>
</dbReference>
<sequence>MSYTGSILWPDAPHPLGVGALSTDDEQDLIYARLLEERRPLALLLSQDFIDQFVSPSDEVIAFFARPEVLSVLYNAAFRGVFEEEMTDAQKAHLTSVFPVVFRRFIACTDMRRALLALPAFRECIRNGLKQCNTDVLVHGHSLQMAEPKLAILFEVFGQLTRSAPHELLAIFANDKFTPLTESLYYDGFVGAYQTVGDTDGPISAFVEALLARLLFILQASGDIPFGTVSNICECILTLLEKRISRDPVVEYREHIKAITRQLGRLLWSGSGFLFYLRDVYDVIFTYASIRLSTEYVEGVLDTSSLSTSESSTPRHNLSALGELKQVLASFFELQTSLSRGAELSSTQAHFSLLFVLRLYGCLADLKEAAIMQRVDRLYADEYNTGCLGYTDVVPAITRQRGSPGYTAYSGLGGISEWETFVGAKSNVFYRVIFEDASQLITDEVLHLVNLCSTERFMWCTQIQYFLTRIRNSVLELASYNERLYSTFLNETGLLERVTYHVRQHSRRPPPSKRPIEIAFLACALHCALDVLAGVNSKAAYNYRCELFDLEMATSISDHKPVSRLDELPERAQSHPLYSLLCSSPYCCQFLDVFDTFSAMDPLDRSNYVFPIPFAKETSYSSFIGGRAMRPAHWVDSLTDIPKGL</sequence>
<keyword evidence="2" id="KW-1185">Reference proteome</keyword>
<dbReference type="Proteomes" id="UP000315496">
    <property type="component" value="Chromosome 5"/>
</dbReference>
<dbReference type="AlphaFoldDB" id="A0A4Z1SLG3"/>
<comment type="caution">
    <text evidence="1">The sequence shown here is derived from an EMBL/GenBank/DDBJ whole genome shotgun (WGS) entry which is preliminary data.</text>
</comment>
<organism evidence="1 2">
    <name type="scientific">Giardia muris</name>
    <dbReference type="NCBI Taxonomy" id="5742"/>
    <lineage>
        <taxon>Eukaryota</taxon>
        <taxon>Metamonada</taxon>
        <taxon>Diplomonadida</taxon>
        <taxon>Hexamitidae</taxon>
        <taxon>Giardiinae</taxon>
        <taxon>Giardia</taxon>
    </lineage>
</organism>
<evidence type="ECO:0000313" key="2">
    <source>
        <dbReference type="Proteomes" id="UP000315496"/>
    </source>
</evidence>
<reference evidence="1 2" key="1">
    <citation type="submission" date="2019-05" db="EMBL/GenBank/DDBJ databases">
        <title>The compact genome of Giardia muris reveals important steps in the evolution of intestinal protozoan parasites.</title>
        <authorList>
            <person name="Xu F."/>
            <person name="Jimenez-Gonzalez A."/>
            <person name="Einarsson E."/>
            <person name="Astvaldsson A."/>
            <person name="Peirasmaki D."/>
            <person name="Eckmann L."/>
            <person name="Andersson J.O."/>
            <person name="Svard S.G."/>
            <person name="Jerlstrom-Hultqvist J."/>
        </authorList>
    </citation>
    <scope>NUCLEOTIDE SEQUENCE [LARGE SCALE GENOMIC DNA]</scope>
    <source>
        <strain evidence="1 2">Roberts-Thomson</strain>
    </source>
</reference>
<accession>A0A4Z1SLG3</accession>
<dbReference type="VEuPathDB" id="GiardiaDB:GMRT_13932"/>
<gene>
    <name evidence="1" type="ORF">GMRT_13932</name>
</gene>